<feature type="domain" description="Oxidoreductase molybdopterin-binding" evidence="2">
    <location>
        <begin position="37"/>
        <end position="158"/>
    </location>
</feature>
<dbReference type="Pfam" id="PF00174">
    <property type="entry name" value="Oxidored_molyb"/>
    <property type="match status" value="1"/>
</dbReference>
<keyword evidence="4" id="KW-1185">Reference proteome</keyword>
<dbReference type="Proteomes" id="UP000555407">
    <property type="component" value="Unassembled WGS sequence"/>
</dbReference>
<comment type="caution">
    <text evidence="3">The sequence shown here is derived from an EMBL/GenBank/DDBJ whole genome shotgun (WGS) entry which is preliminary data.</text>
</comment>
<dbReference type="PANTHER" id="PTHR43032">
    <property type="entry name" value="PROTEIN-METHIONINE-SULFOXIDE REDUCTASE"/>
    <property type="match status" value="1"/>
</dbReference>
<gene>
    <name evidence="3" type="ORF">BJY22_007087</name>
</gene>
<evidence type="ECO:0000313" key="3">
    <source>
        <dbReference type="EMBL" id="NIK61370.1"/>
    </source>
</evidence>
<dbReference type="InterPro" id="IPR000572">
    <property type="entry name" value="OxRdtase_Mopterin-bd_dom"/>
</dbReference>
<evidence type="ECO:0000256" key="1">
    <source>
        <dbReference type="SAM" id="MobiDB-lite"/>
    </source>
</evidence>
<evidence type="ECO:0000313" key="4">
    <source>
        <dbReference type="Proteomes" id="UP000555407"/>
    </source>
</evidence>
<dbReference type="EMBL" id="JAASRO010000001">
    <property type="protein sequence ID" value="NIK61370.1"/>
    <property type="molecule type" value="Genomic_DNA"/>
</dbReference>
<evidence type="ECO:0000259" key="2">
    <source>
        <dbReference type="Pfam" id="PF00174"/>
    </source>
</evidence>
<feature type="region of interest" description="Disordered" evidence="1">
    <location>
        <begin position="1"/>
        <end position="30"/>
    </location>
</feature>
<dbReference type="RefSeq" id="WP_167215834.1">
    <property type="nucleotide sequence ID" value="NZ_JAASRO010000001.1"/>
</dbReference>
<reference evidence="3 4" key="1">
    <citation type="submission" date="2020-03" db="EMBL/GenBank/DDBJ databases">
        <title>Sequencing the genomes of 1000 actinobacteria strains.</title>
        <authorList>
            <person name="Klenk H.-P."/>
        </authorList>
    </citation>
    <scope>NUCLEOTIDE SEQUENCE [LARGE SCALE GENOMIC DNA]</scope>
    <source>
        <strain evidence="3 4">DSM 45490</strain>
    </source>
</reference>
<sequence>MATFSAGFTGRHNRSSPHAELPPGQYETQDFPVLSAGATPHVPVDAWRLEIGGDQGVVRSWSWEEFRALDTEQVNVDIHCVTRWSKLGTTWTGVPVDALLSDVDLDGDFVTAFSYGGYTTNLPLEDLLDGKAWVAFEYEAEPLDPEHGGPARLLVPHQATLGR</sequence>
<protein>
    <submittedName>
        <fullName evidence="3">DMSO/TMAO reductase YedYZ molybdopterin-dependent catalytic subunit</fullName>
    </submittedName>
</protein>
<dbReference type="Gene3D" id="3.90.420.10">
    <property type="entry name" value="Oxidoreductase, molybdopterin-binding domain"/>
    <property type="match status" value="1"/>
</dbReference>
<organism evidence="3 4">
    <name type="scientific">Kribbella shirazensis</name>
    <dbReference type="NCBI Taxonomy" id="1105143"/>
    <lineage>
        <taxon>Bacteria</taxon>
        <taxon>Bacillati</taxon>
        <taxon>Actinomycetota</taxon>
        <taxon>Actinomycetes</taxon>
        <taxon>Propionibacteriales</taxon>
        <taxon>Kribbellaceae</taxon>
        <taxon>Kribbella</taxon>
    </lineage>
</organism>
<dbReference type="AlphaFoldDB" id="A0A7X6A4U4"/>
<proteinExistence type="predicted"/>
<accession>A0A7X6A4U4</accession>
<dbReference type="SUPFAM" id="SSF56524">
    <property type="entry name" value="Oxidoreductase molybdopterin-binding domain"/>
    <property type="match status" value="1"/>
</dbReference>
<name>A0A7X6A4U4_9ACTN</name>
<dbReference type="PANTHER" id="PTHR43032:SF4">
    <property type="entry name" value="OXIDOREDUCTASE MOLYBDOPTERIN-BINDING DOMAIN-CONTAINING PROTEIN"/>
    <property type="match status" value="1"/>
</dbReference>
<dbReference type="InterPro" id="IPR036374">
    <property type="entry name" value="OxRdtase_Mopterin-bd_sf"/>
</dbReference>